<evidence type="ECO:0000256" key="1">
    <source>
        <dbReference type="ARBA" id="ARBA00005614"/>
    </source>
</evidence>
<dbReference type="PANTHER" id="PTHR47268:SF4">
    <property type="entry name" value="ACYLPHOSPHATASE"/>
    <property type="match status" value="1"/>
</dbReference>
<dbReference type="PANTHER" id="PTHR47268">
    <property type="entry name" value="ACYLPHOSPHATASE"/>
    <property type="match status" value="1"/>
</dbReference>
<dbReference type="InterPro" id="IPR036046">
    <property type="entry name" value="Acylphosphatase-like_dom_sf"/>
</dbReference>
<organism evidence="8 9">
    <name type="scientific">Mesorhizobium retamae</name>
    <dbReference type="NCBI Taxonomy" id="2912854"/>
    <lineage>
        <taxon>Bacteria</taxon>
        <taxon>Pseudomonadati</taxon>
        <taxon>Pseudomonadota</taxon>
        <taxon>Alphaproteobacteria</taxon>
        <taxon>Hyphomicrobiales</taxon>
        <taxon>Phyllobacteriaceae</taxon>
        <taxon>Mesorhizobium</taxon>
    </lineage>
</organism>
<accession>A0ABS9QDT7</accession>
<proteinExistence type="inferred from homology"/>
<keyword evidence="9" id="KW-1185">Reference proteome</keyword>
<comment type="similarity">
    <text evidence="1 6">Belongs to the acylphosphatase family.</text>
</comment>
<comment type="caution">
    <text evidence="8">The sequence shown here is derived from an EMBL/GenBank/DDBJ whole genome shotgun (WGS) entry which is preliminary data.</text>
</comment>
<dbReference type="PRINTS" id="PR00112">
    <property type="entry name" value="ACYLPHPHTASE"/>
</dbReference>
<dbReference type="SUPFAM" id="SSF54975">
    <property type="entry name" value="Acylphosphatase/BLUF domain-like"/>
    <property type="match status" value="1"/>
</dbReference>
<protein>
    <recommendedName>
        <fullName evidence="2 4">Acylphosphatase</fullName>
        <ecNumber evidence="2 4">3.6.1.7</ecNumber>
    </recommendedName>
</protein>
<dbReference type="EMBL" id="JAKREW010000008">
    <property type="protein sequence ID" value="MCG7505572.1"/>
    <property type="molecule type" value="Genomic_DNA"/>
</dbReference>
<evidence type="ECO:0000256" key="6">
    <source>
        <dbReference type="RuleBase" id="RU004168"/>
    </source>
</evidence>
<dbReference type="Pfam" id="PF00708">
    <property type="entry name" value="Acylphosphatase"/>
    <property type="match status" value="1"/>
</dbReference>
<evidence type="ECO:0000256" key="2">
    <source>
        <dbReference type="ARBA" id="ARBA00012150"/>
    </source>
</evidence>
<dbReference type="Gene3D" id="3.30.70.100">
    <property type="match status" value="1"/>
</dbReference>
<feature type="domain" description="Acylphosphatase-like" evidence="7">
    <location>
        <begin position="7"/>
        <end position="94"/>
    </location>
</feature>
<dbReference type="InterPro" id="IPR020456">
    <property type="entry name" value="Acylphosphatase"/>
</dbReference>
<evidence type="ECO:0000256" key="3">
    <source>
        <dbReference type="ARBA" id="ARBA00047645"/>
    </source>
</evidence>
<dbReference type="EC" id="3.6.1.7" evidence="2 4"/>
<reference evidence="8 9" key="1">
    <citation type="submission" date="2022-02" db="EMBL/GenBank/DDBJ databases">
        <title>Draft genome sequence of Mezorhizobium retamae strain IRAMC:0171 isolated from Retama raetam nodules.</title>
        <authorList>
            <person name="Bengaied R."/>
            <person name="Sbissi I."/>
            <person name="Huber K."/>
            <person name="Ghodbane F."/>
            <person name="Nouioui I."/>
            <person name="Tarhouni M."/>
            <person name="Gtari M."/>
        </authorList>
    </citation>
    <scope>NUCLEOTIDE SEQUENCE [LARGE SCALE GENOMIC DNA]</scope>
    <source>
        <strain evidence="8 9">IRAMC:0171</strain>
    </source>
</reference>
<evidence type="ECO:0000313" key="8">
    <source>
        <dbReference type="EMBL" id="MCG7505572.1"/>
    </source>
</evidence>
<dbReference type="PROSITE" id="PS00150">
    <property type="entry name" value="ACYLPHOSPHATASE_1"/>
    <property type="match status" value="1"/>
</dbReference>
<dbReference type="NCBIfam" id="NF010999">
    <property type="entry name" value="PRK14425.1"/>
    <property type="match status" value="1"/>
</dbReference>
<feature type="active site" evidence="4">
    <location>
        <position position="40"/>
    </location>
</feature>
<dbReference type="InterPro" id="IPR017968">
    <property type="entry name" value="Acylphosphatase_CS"/>
</dbReference>
<dbReference type="PROSITE" id="PS00151">
    <property type="entry name" value="ACYLPHOSPHATASE_2"/>
    <property type="match status" value="1"/>
</dbReference>
<keyword evidence="4 5" id="KW-0378">Hydrolase</keyword>
<dbReference type="RefSeq" id="WP_239364850.1">
    <property type="nucleotide sequence ID" value="NZ_JAKREW010000008.1"/>
</dbReference>
<dbReference type="Proteomes" id="UP001201701">
    <property type="component" value="Unassembled WGS sequence"/>
</dbReference>
<evidence type="ECO:0000256" key="4">
    <source>
        <dbReference type="PROSITE-ProRule" id="PRU00520"/>
    </source>
</evidence>
<sequence length="94" mass="9729">MSAGGKAVLVRVTGRVQGVGFRAWAQRQAIRLGLRGWVRNEPDGSVSALIAGPNEAVAGMLEILWQGPSGAHVKSVEPAAADLSHAPADFDITG</sequence>
<evidence type="ECO:0000313" key="9">
    <source>
        <dbReference type="Proteomes" id="UP001201701"/>
    </source>
</evidence>
<gene>
    <name evidence="8" type="ORF">L4923_11170</name>
</gene>
<name>A0ABS9QDT7_9HYPH</name>
<evidence type="ECO:0000256" key="5">
    <source>
        <dbReference type="RuleBase" id="RU000553"/>
    </source>
</evidence>
<evidence type="ECO:0000259" key="7">
    <source>
        <dbReference type="PROSITE" id="PS51160"/>
    </source>
</evidence>
<feature type="active site" evidence="4">
    <location>
        <position position="22"/>
    </location>
</feature>
<comment type="catalytic activity">
    <reaction evidence="3 4 5">
        <text>an acyl phosphate + H2O = a carboxylate + phosphate + H(+)</text>
        <dbReference type="Rhea" id="RHEA:14965"/>
        <dbReference type="ChEBI" id="CHEBI:15377"/>
        <dbReference type="ChEBI" id="CHEBI:15378"/>
        <dbReference type="ChEBI" id="CHEBI:29067"/>
        <dbReference type="ChEBI" id="CHEBI:43474"/>
        <dbReference type="ChEBI" id="CHEBI:59918"/>
        <dbReference type="EC" id="3.6.1.7"/>
    </reaction>
</comment>
<dbReference type="InterPro" id="IPR001792">
    <property type="entry name" value="Acylphosphatase-like_dom"/>
</dbReference>
<dbReference type="PROSITE" id="PS51160">
    <property type="entry name" value="ACYLPHOSPHATASE_3"/>
    <property type="match status" value="1"/>
</dbReference>